<dbReference type="InterPro" id="IPR012341">
    <property type="entry name" value="6hp_glycosidase-like_sf"/>
</dbReference>
<keyword evidence="1" id="KW-0479">Metal-binding</keyword>
<dbReference type="RefSeq" id="WP_200787946.1">
    <property type="nucleotide sequence ID" value="NZ_JAEDAO010000001.1"/>
</dbReference>
<reference evidence="2" key="1">
    <citation type="submission" date="2020-12" db="EMBL/GenBank/DDBJ databases">
        <title>Ramlibacter sp. nov., isolated from a freshwater alga, Cryptomonas.</title>
        <authorList>
            <person name="Kim H.M."/>
            <person name="Jeon C.O."/>
        </authorList>
    </citation>
    <scope>NUCLEOTIDE SEQUENCE</scope>
    <source>
        <strain evidence="2">CrO1</strain>
    </source>
</reference>
<dbReference type="PANTHER" id="PTHR12736">
    <property type="entry name" value="LANC-LIKE PROTEIN"/>
    <property type="match status" value="1"/>
</dbReference>
<proteinExistence type="predicted"/>
<dbReference type="GO" id="GO:0031179">
    <property type="term" value="P:peptide modification"/>
    <property type="evidence" value="ECO:0007669"/>
    <property type="project" value="InterPro"/>
</dbReference>
<dbReference type="EMBL" id="JAEDAO010000001">
    <property type="protein sequence ID" value="MBK0392994.1"/>
    <property type="molecule type" value="Genomic_DNA"/>
</dbReference>
<dbReference type="AlphaFoldDB" id="A0A934UQS8"/>
<feature type="binding site" evidence="1">
    <location>
        <position position="312"/>
    </location>
    <ligand>
        <name>Zn(2+)</name>
        <dbReference type="ChEBI" id="CHEBI:29105"/>
    </ligand>
</feature>
<dbReference type="CDD" id="cd04794">
    <property type="entry name" value="euk_LANCL"/>
    <property type="match status" value="1"/>
</dbReference>
<organism evidence="2 3">
    <name type="scientific">Ramlibacter algicola</name>
    <dbReference type="NCBI Taxonomy" id="2795217"/>
    <lineage>
        <taxon>Bacteria</taxon>
        <taxon>Pseudomonadati</taxon>
        <taxon>Pseudomonadota</taxon>
        <taxon>Betaproteobacteria</taxon>
        <taxon>Burkholderiales</taxon>
        <taxon>Comamonadaceae</taxon>
        <taxon>Ramlibacter</taxon>
    </lineage>
</organism>
<dbReference type="GO" id="GO:0005886">
    <property type="term" value="C:plasma membrane"/>
    <property type="evidence" value="ECO:0007669"/>
    <property type="project" value="TreeGrafter"/>
</dbReference>
<evidence type="ECO:0000313" key="3">
    <source>
        <dbReference type="Proteomes" id="UP000617041"/>
    </source>
</evidence>
<dbReference type="Pfam" id="PF05147">
    <property type="entry name" value="LANC_like"/>
    <property type="match status" value="1"/>
</dbReference>
<dbReference type="PANTHER" id="PTHR12736:SF7">
    <property type="entry name" value="LANC-LIKE PROTEIN 3"/>
    <property type="match status" value="1"/>
</dbReference>
<accession>A0A934UQS8</accession>
<sequence length="391" mass="43960">MSAMFDPARHEALQARTWQPDVARDAIHRIVEATLADYQPGRGWATHPNDDPYPDPVDGLYFGTCGIAWALRYLHQRGVCDAPPDFGDHLRAQRGQPGHEGSYLFGEVPVQLLLHAMDRDPVRADRLEALIRGNLQAPERELMWGSPGTMLAALFMHRRTGEPRFTDLFRETADVLRGQLLWSDEFQCDYWTQDMYGQKSTYLDAVHGFVATACVLAQGRDLLPPADWDDWVHRIGRTVRATADREEGLANWRAWLTEPPGRPKLVQFCHGAPGFVICLADSPDDSLADLLLEAGETTWRAGPLRKGSNLCHGTGGNGYAFLKLFQRTGDEQWLRRARAFAMHGMAQADADHARFVQWRHGLWTGDIGLAIYLLDCIEGQARFPTLDVFDA</sequence>
<keyword evidence="1" id="KW-0862">Zinc</keyword>
<evidence type="ECO:0000256" key="1">
    <source>
        <dbReference type="PIRSR" id="PIRSR607822-1"/>
    </source>
</evidence>
<dbReference type="Proteomes" id="UP000617041">
    <property type="component" value="Unassembled WGS sequence"/>
</dbReference>
<protein>
    <submittedName>
        <fullName evidence="2">LanC-like protein</fullName>
    </submittedName>
</protein>
<name>A0A934UQS8_9BURK</name>
<dbReference type="SUPFAM" id="SSF158745">
    <property type="entry name" value="LanC-like"/>
    <property type="match status" value="1"/>
</dbReference>
<dbReference type="SMART" id="SM01260">
    <property type="entry name" value="LANC_like"/>
    <property type="match status" value="1"/>
</dbReference>
<dbReference type="InterPro" id="IPR007822">
    <property type="entry name" value="LANC-like"/>
</dbReference>
<feature type="binding site" evidence="1">
    <location>
        <position position="311"/>
    </location>
    <ligand>
        <name>Zn(2+)</name>
        <dbReference type="ChEBI" id="CHEBI:29105"/>
    </ligand>
</feature>
<dbReference type="GO" id="GO:0046872">
    <property type="term" value="F:metal ion binding"/>
    <property type="evidence" value="ECO:0007669"/>
    <property type="project" value="UniProtKB-KW"/>
</dbReference>
<dbReference type="GO" id="GO:0005975">
    <property type="term" value="P:carbohydrate metabolic process"/>
    <property type="evidence" value="ECO:0007669"/>
    <property type="project" value="InterPro"/>
</dbReference>
<evidence type="ECO:0000313" key="2">
    <source>
        <dbReference type="EMBL" id="MBK0392994.1"/>
    </source>
</evidence>
<comment type="caution">
    <text evidence="2">The sequence shown here is derived from an EMBL/GenBank/DDBJ whole genome shotgun (WGS) entry which is preliminary data.</text>
</comment>
<dbReference type="Gene3D" id="1.50.10.10">
    <property type="match status" value="1"/>
</dbReference>
<keyword evidence="3" id="KW-1185">Reference proteome</keyword>
<feature type="binding site" evidence="1">
    <location>
        <position position="269"/>
    </location>
    <ligand>
        <name>Zn(2+)</name>
        <dbReference type="ChEBI" id="CHEBI:29105"/>
    </ligand>
</feature>
<dbReference type="PRINTS" id="PR01950">
    <property type="entry name" value="LANCSUPER"/>
</dbReference>
<gene>
    <name evidence="2" type="ORF">I8E28_10370</name>
</gene>